<organism evidence="2 3">
    <name type="scientific">Gardnerella swidsinskii</name>
    <dbReference type="NCBI Taxonomy" id="2792979"/>
    <lineage>
        <taxon>Bacteria</taxon>
        <taxon>Bacillati</taxon>
        <taxon>Actinomycetota</taxon>
        <taxon>Actinomycetes</taxon>
        <taxon>Bifidobacteriales</taxon>
        <taxon>Bifidobacteriaceae</taxon>
        <taxon>Gardnerella</taxon>
    </lineage>
</organism>
<accession>A0A9X7FE63</accession>
<keyword evidence="1" id="KW-0812">Transmembrane</keyword>
<dbReference type="AlphaFoldDB" id="A0A9X7FE63"/>
<keyword evidence="1" id="KW-1133">Transmembrane helix</keyword>
<name>A0A9X7FE63_9BIFI</name>
<sequence length="60" mass="7096">MDLVNGCRQVILGIAFVFLRKYPINCAYFVGFSIFFNPFFLHIYFSARLFTIRIVHIVVF</sequence>
<dbReference type="EMBL" id="PNGY01000002">
    <property type="protein sequence ID" value="PMC54540.1"/>
    <property type="molecule type" value="Genomic_DNA"/>
</dbReference>
<evidence type="ECO:0000313" key="2">
    <source>
        <dbReference type="EMBL" id="PMC54540.1"/>
    </source>
</evidence>
<protein>
    <submittedName>
        <fullName evidence="2">Uncharacterized protein</fullName>
    </submittedName>
</protein>
<keyword evidence="1" id="KW-0472">Membrane</keyword>
<proteinExistence type="predicted"/>
<reference evidence="2 3" key="1">
    <citation type="submission" date="2017-09" db="EMBL/GenBank/DDBJ databases">
        <title>Bacterial strain isolated from the female urinary microbiota.</title>
        <authorList>
            <person name="Thomas-White K."/>
            <person name="Kumar N."/>
            <person name="Forster S."/>
            <person name="Putonti C."/>
            <person name="Lawley T."/>
            <person name="Wolfe A.J."/>
        </authorList>
    </citation>
    <scope>NUCLEOTIDE SEQUENCE [LARGE SCALE GENOMIC DNA]</scope>
    <source>
        <strain evidence="2 3">UMB0411</strain>
    </source>
</reference>
<dbReference type="Proteomes" id="UP000235293">
    <property type="component" value="Unassembled WGS sequence"/>
</dbReference>
<feature type="transmembrane region" description="Helical" evidence="1">
    <location>
        <begin position="27"/>
        <end position="45"/>
    </location>
</feature>
<gene>
    <name evidence="2" type="ORF">CJ213_06215</name>
</gene>
<evidence type="ECO:0000256" key="1">
    <source>
        <dbReference type="SAM" id="Phobius"/>
    </source>
</evidence>
<evidence type="ECO:0000313" key="3">
    <source>
        <dbReference type="Proteomes" id="UP000235293"/>
    </source>
</evidence>
<comment type="caution">
    <text evidence="2">The sequence shown here is derived from an EMBL/GenBank/DDBJ whole genome shotgun (WGS) entry which is preliminary data.</text>
</comment>